<name>A0A8S4NVA1_OWEFU</name>
<feature type="non-terminal residue" evidence="2">
    <location>
        <position position="1"/>
    </location>
</feature>
<evidence type="ECO:0000256" key="1">
    <source>
        <dbReference type="SAM" id="SignalP"/>
    </source>
</evidence>
<proteinExistence type="predicted"/>
<evidence type="ECO:0000313" key="2">
    <source>
        <dbReference type="EMBL" id="CAH1785869.1"/>
    </source>
</evidence>
<gene>
    <name evidence="2" type="ORF">OFUS_LOCUS11872</name>
</gene>
<keyword evidence="3" id="KW-1185">Reference proteome</keyword>
<reference evidence="2" key="1">
    <citation type="submission" date="2022-03" db="EMBL/GenBank/DDBJ databases">
        <authorList>
            <person name="Martin C."/>
        </authorList>
    </citation>
    <scope>NUCLEOTIDE SEQUENCE</scope>
</reference>
<organism evidence="2 3">
    <name type="scientific">Owenia fusiformis</name>
    <name type="common">Polychaete worm</name>
    <dbReference type="NCBI Taxonomy" id="6347"/>
    <lineage>
        <taxon>Eukaryota</taxon>
        <taxon>Metazoa</taxon>
        <taxon>Spiralia</taxon>
        <taxon>Lophotrochozoa</taxon>
        <taxon>Annelida</taxon>
        <taxon>Polychaeta</taxon>
        <taxon>Sedentaria</taxon>
        <taxon>Canalipalpata</taxon>
        <taxon>Sabellida</taxon>
        <taxon>Oweniida</taxon>
        <taxon>Oweniidae</taxon>
        <taxon>Owenia</taxon>
    </lineage>
</organism>
<dbReference type="EMBL" id="CAIIXF020000006">
    <property type="protein sequence ID" value="CAH1785869.1"/>
    <property type="molecule type" value="Genomic_DNA"/>
</dbReference>
<accession>A0A8S4NVA1</accession>
<sequence>SDFRTPGVLTIVRVCILFLLRQIVIFENAQACTNCQGDEDKLGENHTCAKDWIQQVKDYLPNALEGVSMMDVKARCDRLCGFLNLPPIRNIVGHVQECLNKVDFQPNLTVQNQDYELLIEFLNYL</sequence>
<comment type="caution">
    <text evidence="2">The sequence shown here is derived from an EMBL/GenBank/DDBJ whole genome shotgun (WGS) entry which is preliminary data.</text>
</comment>
<dbReference type="Proteomes" id="UP000749559">
    <property type="component" value="Unassembled WGS sequence"/>
</dbReference>
<feature type="chain" id="PRO_5035799930" description="Saposin B-type domain-containing protein" evidence="1">
    <location>
        <begin position="32"/>
        <end position="125"/>
    </location>
</feature>
<dbReference type="AlphaFoldDB" id="A0A8S4NVA1"/>
<keyword evidence="1" id="KW-0732">Signal</keyword>
<feature type="signal peptide" evidence="1">
    <location>
        <begin position="1"/>
        <end position="31"/>
    </location>
</feature>
<protein>
    <recommendedName>
        <fullName evidence="4">Saposin B-type domain-containing protein</fullName>
    </recommendedName>
</protein>
<evidence type="ECO:0000313" key="3">
    <source>
        <dbReference type="Proteomes" id="UP000749559"/>
    </source>
</evidence>
<evidence type="ECO:0008006" key="4">
    <source>
        <dbReference type="Google" id="ProtNLM"/>
    </source>
</evidence>